<feature type="transmembrane region" description="Helical" evidence="1">
    <location>
        <begin position="32"/>
        <end position="53"/>
    </location>
</feature>
<name>A0ABC9Z7V2_9NOCA</name>
<organism evidence="2 3">
    <name type="scientific">Nocardia seriolae</name>
    <dbReference type="NCBI Taxonomy" id="37332"/>
    <lineage>
        <taxon>Bacteria</taxon>
        <taxon>Bacillati</taxon>
        <taxon>Actinomycetota</taxon>
        <taxon>Actinomycetes</taxon>
        <taxon>Mycobacteriales</taxon>
        <taxon>Nocardiaceae</taxon>
        <taxon>Nocardia</taxon>
    </lineage>
</organism>
<comment type="caution">
    <text evidence="2">The sequence shown here is derived from an EMBL/GenBank/DDBJ whole genome shotgun (WGS) entry which is preliminary data.</text>
</comment>
<keyword evidence="1" id="KW-0812">Transmembrane</keyword>
<reference evidence="3" key="1">
    <citation type="submission" date="2015-07" db="EMBL/GenBank/DDBJ databases">
        <title>Nocardia seriolae U-1 whole genome shotgun sequence.</title>
        <authorList>
            <person name="Imajoh M."/>
            <person name="Fukumoto Y."/>
            <person name="Sukeda M."/>
            <person name="Yamane J."/>
            <person name="Yamasaki K."/>
            <person name="Shimizu M."/>
            <person name="Ohnishi K."/>
            <person name="Oshima S."/>
        </authorList>
    </citation>
    <scope>NUCLEOTIDE SEQUENCE [LARGE SCALE GENOMIC DNA]</scope>
    <source>
        <strain evidence="3">U-1</strain>
    </source>
</reference>
<dbReference type="RefSeq" id="WP_045440776.1">
    <property type="nucleotide sequence ID" value="NZ_BAWD02000326.1"/>
</dbReference>
<keyword evidence="1" id="KW-1133">Transmembrane helix</keyword>
<feature type="transmembrane region" description="Helical" evidence="1">
    <location>
        <begin position="74"/>
        <end position="95"/>
    </location>
</feature>
<feature type="non-terminal residue" evidence="2">
    <location>
        <position position="103"/>
    </location>
</feature>
<accession>A0ABC9Z7V2</accession>
<dbReference type="Proteomes" id="UP000037179">
    <property type="component" value="Unassembled WGS sequence"/>
</dbReference>
<evidence type="ECO:0000313" key="2">
    <source>
        <dbReference type="EMBL" id="GAP33543.1"/>
    </source>
</evidence>
<evidence type="ECO:0000313" key="3">
    <source>
        <dbReference type="Proteomes" id="UP000037179"/>
    </source>
</evidence>
<keyword evidence="3" id="KW-1185">Reference proteome</keyword>
<reference evidence="2 3" key="2">
    <citation type="journal article" date="2016" name="Genome Announc.">
        <title>Draft Genome Sequence of Erythromycin- and Oxytetracycline-Sensitive Nocardia seriolae Strain U-1 (NBRC 110359).</title>
        <authorList>
            <person name="Imajoh M."/>
            <person name="Sukeda M."/>
            <person name="Shimizu M."/>
            <person name="Yamane J."/>
            <person name="Ohnishi K."/>
            <person name="Oshima S."/>
        </authorList>
    </citation>
    <scope>NUCLEOTIDE SEQUENCE [LARGE SCALE GENOMIC DNA]</scope>
    <source>
        <strain evidence="2 3">U-1</strain>
    </source>
</reference>
<evidence type="ECO:0000256" key="1">
    <source>
        <dbReference type="SAM" id="Phobius"/>
    </source>
</evidence>
<keyword evidence="1" id="KW-0472">Membrane</keyword>
<protein>
    <submittedName>
        <fullName evidence="2">Uncharacterized protein</fullName>
    </submittedName>
</protein>
<dbReference type="AlphaFoldDB" id="A0ABC9Z7V2"/>
<sequence>MLWAARLTILLVLAGLALVGYSVWRHYGPGELSLNCTATFVFIAAWAVAQSGIWDEATAAPRNARRGGWLRTAAAHSIRWFGSFMLISVLAGQLIKQTEVRLP</sequence>
<dbReference type="EMBL" id="BBYQ01000331">
    <property type="protein sequence ID" value="GAP33543.1"/>
    <property type="molecule type" value="Genomic_DNA"/>
</dbReference>
<proteinExistence type="predicted"/>
<gene>
    <name evidence="2" type="ORF">NSK11_contig00331-0001</name>
</gene>